<dbReference type="InterPro" id="IPR015421">
    <property type="entry name" value="PyrdxlP-dep_Trfase_major"/>
</dbReference>
<dbReference type="InterPro" id="IPR015422">
    <property type="entry name" value="PyrdxlP-dep_Trfase_small"/>
</dbReference>
<dbReference type="Proteomes" id="UP001157091">
    <property type="component" value="Unassembled WGS sequence"/>
</dbReference>
<dbReference type="SUPFAM" id="SSF53383">
    <property type="entry name" value="PLP-dependent transferases"/>
    <property type="match status" value="1"/>
</dbReference>
<dbReference type="PANTHER" id="PTHR43525:SF2">
    <property type="entry name" value="CYSTATHIONINE BETA-LYASE-RELATED"/>
    <property type="match status" value="1"/>
</dbReference>
<dbReference type="Gene3D" id="3.40.640.10">
    <property type="entry name" value="Type I PLP-dependent aspartate aminotransferase-like (Major domain)"/>
    <property type="match status" value="1"/>
</dbReference>
<protein>
    <submittedName>
        <fullName evidence="3">Uncharacterized protein</fullName>
    </submittedName>
</protein>
<name>A0ABQ6I2I3_9MICO</name>
<gene>
    <name evidence="3" type="ORF">GCM10025864_19080</name>
</gene>
<comment type="cofactor">
    <cofactor evidence="1">
        <name>pyridoxal 5'-phosphate</name>
        <dbReference type="ChEBI" id="CHEBI:597326"/>
    </cofactor>
</comment>
<sequence>MTAATPLDPLNTLTLDQLRTRTSVKWREYAPDMLPLWVAEMDAVLAPGIVEAVTRALHDGDTGYDHGFRYAEAWAAYAADRWDWHVDPALTMTVADVMTGIVYALGALTEPGAPSS</sequence>
<organism evidence="3 4">
    <name type="scientific">Luteimicrobium album</name>
    <dbReference type="NCBI Taxonomy" id="1054550"/>
    <lineage>
        <taxon>Bacteria</taxon>
        <taxon>Bacillati</taxon>
        <taxon>Actinomycetota</taxon>
        <taxon>Actinomycetes</taxon>
        <taxon>Micrococcales</taxon>
        <taxon>Luteimicrobium</taxon>
    </lineage>
</organism>
<evidence type="ECO:0000313" key="3">
    <source>
        <dbReference type="EMBL" id="GMA24149.1"/>
    </source>
</evidence>
<dbReference type="InterPro" id="IPR051798">
    <property type="entry name" value="Class-II_PLP-Dep_Aminotrans"/>
</dbReference>
<dbReference type="RefSeq" id="WP_348525184.1">
    <property type="nucleotide sequence ID" value="NZ_BSUK01000001.1"/>
</dbReference>
<dbReference type="PANTHER" id="PTHR43525">
    <property type="entry name" value="PROTEIN MALY"/>
    <property type="match status" value="1"/>
</dbReference>
<reference evidence="4" key="1">
    <citation type="journal article" date="2019" name="Int. J. Syst. Evol. Microbiol.">
        <title>The Global Catalogue of Microorganisms (GCM) 10K type strain sequencing project: providing services to taxonomists for standard genome sequencing and annotation.</title>
        <authorList>
            <consortium name="The Broad Institute Genomics Platform"/>
            <consortium name="The Broad Institute Genome Sequencing Center for Infectious Disease"/>
            <person name="Wu L."/>
            <person name="Ma J."/>
        </authorList>
    </citation>
    <scope>NUCLEOTIDE SEQUENCE [LARGE SCALE GENOMIC DNA]</scope>
    <source>
        <strain evidence="4">NBRC 106348</strain>
    </source>
</reference>
<dbReference type="Gene3D" id="3.90.1150.10">
    <property type="entry name" value="Aspartate Aminotransferase, domain 1"/>
    <property type="match status" value="1"/>
</dbReference>
<accession>A0ABQ6I2I3</accession>
<dbReference type="EMBL" id="BSUK01000001">
    <property type="protein sequence ID" value="GMA24149.1"/>
    <property type="molecule type" value="Genomic_DNA"/>
</dbReference>
<evidence type="ECO:0000256" key="1">
    <source>
        <dbReference type="ARBA" id="ARBA00001933"/>
    </source>
</evidence>
<evidence type="ECO:0000256" key="2">
    <source>
        <dbReference type="ARBA" id="ARBA00022898"/>
    </source>
</evidence>
<keyword evidence="2" id="KW-0663">Pyridoxal phosphate</keyword>
<evidence type="ECO:0000313" key="4">
    <source>
        <dbReference type="Proteomes" id="UP001157091"/>
    </source>
</evidence>
<dbReference type="InterPro" id="IPR015424">
    <property type="entry name" value="PyrdxlP-dep_Trfase"/>
</dbReference>
<keyword evidence="4" id="KW-1185">Reference proteome</keyword>
<proteinExistence type="predicted"/>
<comment type="caution">
    <text evidence="3">The sequence shown here is derived from an EMBL/GenBank/DDBJ whole genome shotgun (WGS) entry which is preliminary data.</text>
</comment>